<feature type="region of interest" description="Disordered" evidence="1">
    <location>
        <begin position="61"/>
        <end position="113"/>
    </location>
</feature>
<sequence>MVEERFELLDPDIVPLLLGRGPELETLRSREDAQRCWFIEPEDEEDAVWYPEAYFGGKPMPVDDRDLGMDPPNSDVVGEAPGAGYGEDEGEENDGAVDEEDVFGKLSSKLVVE</sequence>
<reference evidence="2" key="1">
    <citation type="journal article" date="2020" name="Fungal Divers.">
        <title>Resolving the Mortierellaceae phylogeny through synthesis of multi-gene phylogenetics and phylogenomics.</title>
        <authorList>
            <person name="Vandepol N."/>
            <person name="Liber J."/>
            <person name="Desiro A."/>
            <person name="Na H."/>
            <person name="Kennedy M."/>
            <person name="Barry K."/>
            <person name="Grigoriev I.V."/>
            <person name="Miller A.N."/>
            <person name="O'Donnell K."/>
            <person name="Stajich J.E."/>
            <person name="Bonito G."/>
        </authorList>
    </citation>
    <scope>NUCLEOTIDE SEQUENCE</scope>
    <source>
        <strain evidence="2">NRRL 28262</strain>
    </source>
</reference>
<accession>A0AAD4DIX6</accession>
<dbReference type="Proteomes" id="UP001194580">
    <property type="component" value="Unassembled WGS sequence"/>
</dbReference>
<evidence type="ECO:0000313" key="3">
    <source>
        <dbReference type="Proteomes" id="UP001194580"/>
    </source>
</evidence>
<comment type="caution">
    <text evidence="2">The sequence shown here is derived from an EMBL/GenBank/DDBJ whole genome shotgun (WGS) entry which is preliminary data.</text>
</comment>
<feature type="compositionally biased region" description="Acidic residues" evidence="1">
    <location>
        <begin position="86"/>
        <end position="101"/>
    </location>
</feature>
<gene>
    <name evidence="2" type="ORF">BGZ95_001578</name>
</gene>
<keyword evidence="3" id="KW-1185">Reference proteome</keyword>
<evidence type="ECO:0000256" key="1">
    <source>
        <dbReference type="SAM" id="MobiDB-lite"/>
    </source>
</evidence>
<protein>
    <submittedName>
        <fullName evidence="2">Uncharacterized protein</fullName>
    </submittedName>
</protein>
<dbReference type="AlphaFoldDB" id="A0AAD4DIX6"/>
<name>A0AAD4DIX6_9FUNG</name>
<organism evidence="2 3">
    <name type="scientific">Linnemannia exigua</name>
    <dbReference type="NCBI Taxonomy" id="604196"/>
    <lineage>
        <taxon>Eukaryota</taxon>
        <taxon>Fungi</taxon>
        <taxon>Fungi incertae sedis</taxon>
        <taxon>Mucoromycota</taxon>
        <taxon>Mortierellomycotina</taxon>
        <taxon>Mortierellomycetes</taxon>
        <taxon>Mortierellales</taxon>
        <taxon>Mortierellaceae</taxon>
        <taxon>Linnemannia</taxon>
    </lineage>
</organism>
<dbReference type="EMBL" id="JAAAIL010000132">
    <property type="protein sequence ID" value="KAG0279329.1"/>
    <property type="molecule type" value="Genomic_DNA"/>
</dbReference>
<evidence type="ECO:0000313" key="2">
    <source>
        <dbReference type="EMBL" id="KAG0279329.1"/>
    </source>
</evidence>
<proteinExistence type="predicted"/>